<name>A0A067R886_ZOONE</name>
<gene>
    <name evidence="1" type="ORF">L798_10308</name>
</gene>
<proteinExistence type="predicted"/>
<protein>
    <submittedName>
        <fullName evidence="1">Uncharacterized protein</fullName>
    </submittedName>
</protein>
<evidence type="ECO:0000313" key="2">
    <source>
        <dbReference type="Proteomes" id="UP000027135"/>
    </source>
</evidence>
<reference evidence="1 2" key="1">
    <citation type="journal article" date="2014" name="Nat. Commun.">
        <title>Molecular traces of alternative social organization in a termite genome.</title>
        <authorList>
            <person name="Terrapon N."/>
            <person name="Li C."/>
            <person name="Robertson H.M."/>
            <person name="Ji L."/>
            <person name="Meng X."/>
            <person name="Booth W."/>
            <person name="Chen Z."/>
            <person name="Childers C.P."/>
            <person name="Glastad K.M."/>
            <person name="Gokhale K."/>
            <person name="Gowin J."/>
            <person name="Gronenberg W."/>
            <person name="Hermansen R.A."/>
            <person name="Hu H."/>
            <person name="Hunt B.G."/>
            <person name="Huylmans A.K."/>
            <person name="Khalil S.M."/>
            <person name="Mitchell R.D."/>
            <person name="Munoz-Torres M.C."/>
            <person name="Mustard J.A."/>
            <person name="Pan H."/>
            <person name="Reese J.T."/>
            <person name="Scharf M.E."/>
            <person name="Sun F."/>
            <person name="Vogel H."/>
            <person name="Xiao J."/>
            <person name="Yang W."/>
            <person name="Yang Z."/>
            <person name="Yang Z."/>
            <person name="Zhou J."/>
            <person name="Zhu J."/>
            <person name="Brent C.S."/>
            <person name="Elsik C.G."/>
            <person name="Goodisman M.A."/>
            <person name="Liberles D.A."/>
            <person name="Roe R.M."/>
            <person name="Vargo E.L."/>
            <person name="Vilcinskas A."/>
            <person name="Wang J."/>
            <person name="Bornberg-Bauer E."/>
            <person name="Korb J."/>
            <person name="Zhang G."/>
            <person name="Liebig J."/>
        </authorList>
    </citation>
    <scope>NUCLEOTIDE SEQUENCE [LARGE SCALE GENOMIC DNA]</scope>
    <source>
        <tissue evidence="1">Whole organism</tissue>
    </source>
</reference>
<sequence length="41" mass="4856">MKEEFVDETYEHQIQCRLKKQDFGLFRNATCGGKNTDSKMK</sequence>
<dbReference type="AlphaFoldDB" id="A0A067R886"/>
<evidence type="ECO:0000313" key="1">
    <source>
        <dbReference type="EMBL" id="KDR15764.1"/>
    </source>
</evidence>
<dbReference type="InParanoid" id="A0A067R886"/>
<keyword evidence="2" id="KW-1185">Reference proteome</keyword>
<dbReference type="EMBL" id="KK852817">
    <property type="protein sequence ID" value="KDR15764.1"/>
    <property type="molecule type" value="Genomic_DNA"/>
</dbReference>
<accession>A0A067R886</accession>
<dbReference type="Proteomes" id="UP000027135">
    <property type="component" value="Unassembled WGS sequence"/>
</dbReference>
<organism evidence="1 2">
    <name type="scientific">Zootermopsis nevadensis</name>
    <name type="common">Dampwood termite</name>
    <dbReference type="NCBI Taxonomy" id="136037"/>
    <lineage>
        <taxon>Eukaryota</taxon>
        <taxon>Metazoa</taxon>
        <taxon>Ecdysozoa</taxon>
        <taxon>Arthropoda</taxon>
        <taxon>Hexapoda</taxon>
        <taxon>Insecta</taxon>
        <taxon>Pterygota</taxon>
        <taxon>Neoptera</taxon>
        <taxon>Polyneoptera</taxon>
        <taxon>Dictyoptera</taxon>
        <taxon>Blattodea</taxon>
        <taxon>Blattoidea</taxon>
        <taxon>Termitoidae</taxon>
        <taxon>Termopsidae</taxon>
        <taxon>Zootermopsis</taxon>
    </lineage>
</organism>